<dbReference type="Proteomes" id="UP001154078">
    <property type="component" value="Chromosome 6"/>
</dbReference>
<feature type="region of interest" description="Disordered" evidence="1">
    <location>
        <begin position="742"/>
        <end position="796"/>
    </location>
</feature>
<dbReference type="EMBL" id="OV121137">
    <property type="protein sequence ID" value="CAH0559238.1"/>
    <property type="molecule type" value="Genomic_DNA"/>
</dbReference>
<feature type="region of interest" description="Disordered" evidence="1">
    <location>
        <begin position="99"/>
        <end position="167"/>
    </location>
</feature>
<sequence>MAWALRSEERVYLVGTADSQIRGSKLPSNKQVLSVFFYNMRNVKLNARESASLAVQNLFDIAHSEALQIIKIEEDKQFLIAQRQPGRVGCLGGIDKNFEKKENRSKKRKQEESERKRKYEQFLMGPSTSTEFPTIEDSDSDEDEAHRKHDCEIKPNEPTTPMESPEPIQPTKVIITTFHLEKPLLSSINTTVNKISNIKPANNDEIIDVGDFFENSPIVNLSHNVVSTVKSTDSTNEEFLKKIQYWACTNNLTQKCLNELIEIIQPEYPFLPNDSRTILKTPREVNRITLNNGEMIYLGIEKNIIKKIESTSGTIRDNFIPLQVNIDGIPLFKSGAGEFWPILMRSEVFCDTTPFAVAIFFGNGKPDPLEAYLKCFIDEYSSLVIRSVCYLGIEYKIKICFFSCDAPARSYLKQVMGHTSISGCERCKIKSQYEEKRRFYPSTILSEARTDDDFLNFNDRNTDTYIKSKSPLLTIGVNLVSQFVLDPMHLVHLGVMKRLLTYWLDGRRPYKFSRNSIIHMNTIINSDIRGYVTSDFVRKLRSFAYMKRWKATEYRFFLLYVGTVILKDSVNLEVYKNFLLLHCAVFILSSEPLIKNHWQEAKFFLQEFVRTTPDIYTKFFNTYNVHSLLHICDDVRVYGPLDFYSCFPFENYLGKLKRMVKGKYMPLGQIHNRLKESEKFTNKLNLAKKNNEFVASGIVNERDGYFEYDYDKGLQSLQRILDEAATTSHDTGQSNATVLTRKSFHLQSSESENDVPIKDRKRKRTKSKNKELHSNSPWSSENEQTPLKHTSCSTTVQQPERFSSFTPILESAVFMNNSQNSPLVQNREILNASFINQAFSEVDIGNAEIVLVNENDDQPNAAVPNDNTSHILEEILRHVVYIREVQDQNTLRLDQLERLNQTATVQQLARPHSVPILPINNKKEFEELENFLTEDVNLLYMAMQIQNLKKSEMCRSSWVESVLSTPCSVK</sequence>
<name>A0A9P0FL90_BRAAE</name>
<feature type="compositionally biased region" description="Basic and acidic residues" evidence="1">
    <location>
        <begin position="144"/>
        <end position="155"/>
    </location>
</feature>
<dbReference type="PANTHER" id="PTHR33053:SF25">
    <property type="entry name" value="TRANSPOSASE DOMAIN-CONTAINING PROTEIN"/>
    <property type="match status" value="1"/>
</dbReference>
<accession>A0A9P0FL90</accession>
<dbReference type="OrthoDB" id="10053513at2759"/>
<evidence type="ECO:0008006" key="4">
    <source>
        <dbReference type="Google" id="ProtNLM"/>
    </source>
</evidence>
<feature type="compositionally biased region" description="Polar residues" evidence="1">
    <location>
        <begin position="774"/>
        <end position="796"/>
    </location>
</feature>
<organism evidence="2 3">
    <name type="scientific">Brassicogethes aeneus</name>
    <name type="common">Rape pollen beetle</name>
    <name type="synonym">Meligethes aeneus</name>
    <dbReference type="NCBI Taxonomy" id="1431903"/>
    <lineage>
        <taxon>Eukaryota</taxon>
        <taxon>Metazoa</taxon>
        <taxon>Ecdysozoa</taxon>
        <taxon>Arthropoda</taxon>
        <taxon>Hexapoda</taxon>
        <taxon>Insecta</taxon>
        <taxon>Pterygota</taxon>
        <taxon>Neoptera</taxon>
        <taxon>Endopterygota</taxon>
        <taxon>Coleoptera</taxon>
        <taxon>Polyphaga</taxon>
        <taxon>Cucujiformia</taxon>
        <taxon>Nitidulidae</taxon>
        <taxon>Meligethinae</taxon>
        <taxon>Brassicogethes</taxon>
    </lineage>
</organism>
<keyword evidence="3" id="KW-1185">Reference proteome</keyword>
<feature type="compositionally biased region" description="Acidic residues" evidence="1">
    <location>
        <begin position="134"/>
        <end position="143"/>
    </location>
</feature>
<protein>
    <recommendedName>
        <fullName evidence="4">Transposase domain-containing protein</fullName>
    </recommendedName>
</protein>
<gene>
    <name evidence="2" type="ORF">MELIAE_LOCUS9365</name>
</gene>
<dbReference type="AlphaFoldDB" id="A0A9P0FL90"/>
<feature type="compositionally biased region" description="Basic and acidic residues" evidence="1">
    <location>
        <begin position="109"/>
        <end position="120"/>
    </location>
</feature>
<evidence type="ECO:0000256" key="1">
    <source>
        <dbReference type="SAM" id="MobiDB-lite"/>
    </source>
</evidence>
<proteinExistence type="predicted"/>
<dbReference type="PANTHER" id="PTHR33053">
    <property type="entry name" value="PROTEIN, PUTATIVE-RELATED"/>
    <property type="match status" value="1"/>
</dbReference>
<reference evidence="2" key="1">
    <citation type="submission" date="2021-12" db="EMBL/GenBank/DDBJ databases">
        <authorList>
            <person name="King R."/>
        </authorList>
    </citation>
    <scope>NUCLEOTIDE SEQUENCE</scope>
</reference>
<evidence type="ECO:0000313" key="3">
    <source>
        <dbReference type="Proteomes" id="UP001154078"/>
    </source>
</evidence>
<evidence type="ECO:0000313" key="2">
    <source>
        <dbReference type="EMBL" id="CAH0559238.1"/>
    </source>
</evidence>